<accession>A0ABP8I3P1</accession>
<keyword evidence="6 7" id="KW-0472">Membrane</keyword>
<feature type="transmembrane region" description="Helical" evidence="7">
    <location>
        <begin position="180"/>
        <end position="197"/>
    </location>
</feature>
<dbReference type="Gene3D" id="1.25.40.10">
    <property type="entry name" value="Tetratricopeptide repeat domain"/>
    <property type="match status" value="1"/>
</dbReference>
<evidence type="ECO:0000256" key="3">
    <source>
        <dbReference type="ARBA" id="ARBA00022692"/>
    </source>
</evidence>
<dbReference type="InterPro" id="IPR050925">
    <property type="entry name" value="Rhomboid_protease_S54"/>
</dbReference>
<keyword evidence="4" id="KW-0378">Hydrolase</keyword>
<evidence type="ECO:0000256" key="1">
    <source>
        <dbReference type="ARBA" id="ARBA00004141"/>
    </source>
</evidence>
<evidence type="ECO:0000313" key="10">
    <source>
        <dbReference type="Proteomes" id="UP001501294"/>
    </source>
</evidence>
<sequence length="488" mass="56125">MLLLPAENGISKKNPPYLTILLILMNVWVFYFLQGDGEKVHTQALEYYKQSELLDEEKDAFYDYLLNNDIDTYNNLKRFSNRLSDRELISYIIIRKDFAQHIESLSSYSLEWKNKRQKLEDILQKDFTNKYLLKNYSPNVIDALVAMFMHADHMHLFFNMLFLFLFGFNLELLMGRGKTLFLYLLSGFGAAGFYIVTSSTIYGSSLGASGAVSGLMGGFCGWYGLKNIRYFYWLFVIFDYVKLPAALVFFYFLAKEYIMSVISDDNVAYMAHFGGLVAGFICALLFKYLPKSRTDNNDAEVSVPEVDTHPLKAKYDEACSAFQQLEFDRARTLFSQLIEQDPQNIDYYTKLYALEKINPSSQTFNALCNRIVLRNVKDHQFAKLTDVALGELTGNGQGLKVLPAETLIQYALHLVKKGQLHQAKPIINFVVKHYDFNEQLPKLLFQFGLACEKNDDHTTYQKVFTYLSKKHPDTFIGQEAKKALAKPS</sequence>
<feature type="domain" description="Peptidase S54 rhomboid" evidence="8">
    <location>
        <begin position="141"/>
        <end position="286"/>
    </location>
</feature>
<comment type="caution">
    <text evidence="9">The sequence shown here is derived from an EMBL/GenBank/DDBJ whole genome shotgun (WGS) entry which is preliminary data.</text>
</comment>
<dbReference type="SUPFAM" id="SSF144091">
    <property type="entry name" value="Rhomboid-like"/>
    <property type="match status" value="1"/>
</dbReference>
<dbReference type="InterPro" id="IPR022764">
    <property type="entry name" value="Peptidase_S54_rhomboid_dom"/>
</dbReference>
<keyword evidence="10" id="KW-1185">Reference proteome</keyword>
<dbReference type="PANTHER" id="PTHR43731">
    <property type="entry name" value="RHOMBOID PROTEASE"/>
    <property type="match status" value="1"/>
</dbReference>
<dbReference type="PANTHER" id="PTHR43731:SF14">
    <property type="entry name" value="PRESENILIN-ASSOCIATED RHOMBOID-LIKE PROTEIN, MITOCHONDRIAL"/>
    <property type="match status" value="1"/>
</dbReference>
<proteinExistence type="inferred from homology"/>
<dbReference type="RefSeq" id="WP_223578537.1">
    <property type="nucleotide sequence ID" value="NZ_BAABFU010000002.1"/>
</dbReference>
<keyword evidence="3 7" id="KW-0812">Transmembrane</keyword>
<evidence type="ECO:0000259" key="8">
    <source>
        <dbReference type="Pfam" id="PF01694"/>
    </source>
</evidence>
<gene>
    <name evidence="9" type="ORF">GCM10023150_16590</name>
</gene>
<dbReference type="Gene3D" id="1.20.1540.10">
    <property type="entry name" value="Rhomboid-like"/>
    <property type="match status" value="1"/>
</dbReference>
<protein>
    <recommendedName>
        <fullName evidence="8">Peptidase S54 rhomboid domain-containing protein</fullName>
    </recommendedName>
</protein>
<feature type="transmembrane region" description="Helical" evidence="7">
    <location>
        <begin position="231"/>
        <end position="254"/>
    </location>
</feature>
<evidence type="ECO:0000256" key="5">
    <source>
        <dbReference type="ARBA" id="ARBA00022989"/>
    </source>
</evidence>
<dbReference type="InterPro" id="IPR035952">
    <property type="entry name" value="Rhomboid-like_sf"/>
</dbReference>
<feature type="transmembrane region" description="Helical" evidence="7">
    <location>
        <begin position="15"/>
        <end position="33"/>
    </location>
</feature>
<evidence type="ECO:0000313" key="9">
    <source>
        <dbReference type="EMBL" id="GAA4350648.1"/>
    </source>
</evidence>
<feature type="transmembrane region" description="Helical" evidence="7">
    <location>
        <begin position="266"/>
        <end position="286"/>
    </location>
</feature>
<feature type="transmembrane region" description="Helical" evidence="7">
    <location>
        <begin position="204"/>
        <end position="225"/>
    </location>
</feature>
<dbReference type="SUPFAM" id="SSF48452">
    <property type="entry name" value="TPR-like"/>
    <property type="match status" value="1"/>
</dbReference>
<feature type="transmembrane region" description="Helical" evidence="7">
    <location>
        <begin position="156"/>
        <end position="174"/>
    </location>
</feature>
<comment type="similarity">
    <text evidence="2">Belongs to the peptidase S54 family.</text>
</comment>
<dbReference type="EMBL" id="BAABFU010000002">
    <property type="protein sequence ID" value="GAA4350648.1"/>
    <property type="molecule type" value="Genomic_DNA"/>
</dbReference>
<evidence type="ECO:0000256" key="2">
    <source>
        <dbReference type="ARBA" id="ARBA00009045"/>
    </source>
</evidence>
<evidence type="ECO:0000256" key="7">
    <source>
        <dbReference type="SAM" id="Phobius"/>
    </source>
</evidence>
<dbReference type="Proteomes" id="UP001501294">
    <property type="component" value="Unassembled WGS sequence"/>
</dbReference>
<evidence type="ECO:0000256" key="4">
    <source>
        <dbReference type="ARBA" id="ARBA00022801"/>
    </source>
</evidence>
<evidence type="ECO:0000256" key="6">
    <source>
        <dbReference type="ARBA" id="ARBA00023136"/>
    </source>
</evidence>
<keyword evidence="5 7" id="KW-1133">Transmembrane helix</keyword>
<comment type="subcellular location">
    <subcellularLocation>
        <location evidence="1">Membrane</location>
        <topology evidence="1">Multi-pass membrane protein</topology>
    </subcellularLocation>
</comment>
<name>A0ABP8I3P1_9GAMM</name>
<dbReference type="Pfam" id="PF01694">
    <property type="entry name" value="Rhomboid"/>
    <property type="match status" value="1"/>
</dbReference>
<reference evidence="10" key="1">
    <citation type="journal article" date="2019" name="Int. J. Syst. Evol. Microbiol.">
        <title>The Global Catalogue of Microorganisms (GCM) 10K type strain sequencing project: providing services to taxonomists for standard genome sequencing and annotation.</title>
        <authorList>
            <consortium name="The Broad Institute Genomics Platform"/>
            <consortium name="The Broad Institute Genome Sequencing Center for Infectious Disease"/>
            <person name="Wu L."/>
            <person name="Ma J."/>
        </authorList>
    </citation>
    <scope>NUCLEOTIDE SEQUENCE [LARGE SCALE GENOMIC DNA]</scope>
    <source>
        <strain evidence="10">JCM 17727</strain>
    </source>
</reference>
<organism evidence="9 10">
    <name type="scientific">Kangiella taiwanensis</name>
    <dbReference type="NCBI Taxonomy" id="1079179"/>
    <lineage>
        <taxon>Bacteria</taxon>
        <taxon>Pseudomonadati</taxon>
        <taxon>Pseudomonadota</taxon>
        <taxon>Gammaproteobacteria</taxon>
        <taxon>Kangiellales</taxon>
        <taxon>Kangiellaceae</taxon>
        <taxon>Kangiella</taxon>
    </lineage>
</organism>
<dbReference type="InterPro" id="IPR011990">
    <property type="entry name" value="TPR-like_helical_dom_sf"/>
</dbReference>